<accession>A0A383DVN1</accession>
<feature type="non-terminal residue" evidence="1">
    <location>
        <position position="1"/>
    </location>
</feature>
<dbReference type="EMBL" id="UINC01220446">
    <property type="protein sequence ID" value="SVE48364.1"/>
    <property type="molecule type" value="Genomic_DNA"/>
</dbReference>
<sequence>HETIKKALSHINVWVPFQIDTLGSQVLFHNDRV</sequence>
<protein>
    <submittedName>
        <fullName evidence="1">Uncharacterized protein</fullName>
    </submittedName>
</protein>
<name>A0A383DVN1_9ZZZZ</name>
<reference evidence="1" key="1">
    <citation type="submission" date="2018-05" db="EMBL/GenBank/DDBJ databases">
        <authorList>
            <person name="Lanie J.A."/>
            <person name="Ng W.-L."/>
            <person name="Kazmierczak K.M."/>
            <person name="Andrzejewski T.M."/>
            <person name="Davidsen T.M."/>
            <person name="Wayne K.J."/>
            <person name="Tettelin H."/>
            <person name="Glass J.I."/>
            <person name="Rusch D."/>
            <person name="Podicherti R."/>
            <person name="Tsui H.-C.T."/>
            <person name="Winkler M.E."/>
        </authorList>
    </citation>
    <scope>NUCLEOTIDE SEQUENCE</scope>
</reference>
<evidence type="ECO:0000313" key="1">
    <source>
        <dbReference type="EMBL" id="SVE48364.1"/>
    </source>
</evidence>
<proteinExistence type="predicted"/>
<dbReference type="AlphaFoldDB" id="A0A383DVN1"/>
<gene>
    <name evidence="1" type="ORF">METZ01_LOCUS501218</name>
</gene>
<organism evidence="1">
    <name type="scientific">marine metagenome</name>
    <dbReference type="NCBI Taxonomy" id="408172"/>
    <lineage>
        <taxon>unclassified sequences</taxon>
        <taxon>metagenomes</taxon>
        <taxon>ecological metagenomes</taxon>
    </lineage>
</organism>